<gene>
    <name evidence="2" type="ORF">Taro_041150</name>
</gene>
<dbReference type="AlphaFoldDB" id="A0A843WKT3"/>
<comment type="caution">
    <text evidence="2">The sequence shown here is derived from an EMBL/GenBank/DDBJ whole genome shotgun (WGS) entry which is preliminary data.</text>
</comment>
<evidence type="ECO:0000313" key="2">
    <source>
        <dbReference type="EMBL" id="MQM08296.1"/>
    </source>
</evidence>
<dbReference type="EMBL" id="NMUH01004085">
    <property type="protein sequence ID" value="MQM08296.1"/>
    <property type="molecule type" value="Genomic_DNA"/>
</dbReference>
<feature type="region of interest" description="Disordered" evidence="1">
    <location>
        <begin position="1"/>
        <end position="31"/>
    </location>
</feature>
<evidence type="ECO:0000313" key="3">
    <source>
        <dbReference type="Proteomes" id="UP000652761"/>
    </source>
</evidence>
<accession>A0A843WKT3</accession>
<organism evidence="2 3">
    <name type="scientific">Colocasia esculenta</name>
    <name type="common">Wild taro</name>
    <name type="synonym">Arum esculentum</name>
    <dbReference type="NCBI Taxonomy" id="4460"/>
    <lineage>
        <taxon>Eukaryota</taxon>
        <taxon>Viridiplantae</taxon>
        <taxon>Streptophyta</taxon>
        <taxon>Embryophyta</taxon>
        <taxon>Tracheophyta</taxon>
        <taxon>Spermatophyta</taxon>
        <taxon>Magnoliopsida</taxon>
        <taxon>Liliopsida</taxon>
        <taxon>Araceae</taxon>
        <taxon>Aroideae</taxon>
        <taxon>Colocasieae</taxon>
        <taxon>Colocasia</taxon>
    </lineage>
</organism>
<keyword evidence="3" id="KW-1185">Reference proteome</keyword>
<proteinExistence type="predicted"/>
<evidence type="ECO:0000256" key="1">
    <source>
        <dbReference type="SAM" id="MobiDB-lite"/>
    </source>
</evidence>
<protein>
    <submittedName>
        <fullName evidence="2">Uncharacterized protein</fullName>
    </submittedName>
</protein>
<reference evidence="2" key="1">
    <citation type="submission" date="2017-07" db="EMBL/GenBank/DDBJ databases">
        <title>Taro Niue Genome Assembly and Annotation.</title>
        <authorList>
            <person name="Atibalentja N."/>
            <person name="Keating K."/>
            <person name="Fields C.J."/>
        </authorList>
    </citation>
    <scope>NUCLEOTIDE SEQUENCE</scope>
    <source>
        <strain evidence="2">Niue_2</strain>
        <tissue evidence="2">Leaf</tissue>
    </source>
</reference>
<dbReference type="Proteomes" id="UP000652761">
    <property type="component" value="Unassembled WGS sequence"/>
</dbReference>
<feature type="compositionally biased region" description="Polar residues" evidence="1">
    <location>
        <begin position="21"/>
        <end position="31"/>
    </location>
</feature>
<sequence length="31" mass="3345">MPGQMPWPALGCSWVQKGASPPSSQKKCLPF</sequence>
<name>A0A843WKT3_COLES</name>